<dbReference type="SUPFAM" id="SSF54523">
    <property type="entry name" value="Pili subunits"/>
    <property type="match status" value="1"/>
</dbReference>
<accession>A0A934M6I1</accession>
<keyword evidence="5 6" id="KW-0472">Membrane</keyword>
<dbReference type="NCBIfam" id="TIGR02532">
    <property type="entry name" value="IV_pilin_GFxxxE"/>
    <property type="match status" value="1"/>
</dbReference>
<name>A0A934M6I1_9CLOT</name>
<dbReference type="Pfam" id="PF07963">
    <property type="entry name" value="N_methyl"/>
    <property type="match status" value="1"/>
</dbReference>
<proteinExistence type="predicted"/>
<evidence type="ECO:0000256" key="3">
    <source>
        <dbReference type="ARBA" id="ARBA00022692"/>
    </source>
</evidence>
<dbReference type="InterPro" id="IPR012902">
    <property type="entry name" value="N_methyl_site"/>
</dbReference>
<evidence type="ECO:0000256" key="5">
    <source>
        <dbReference type="ARBA" id="ARBA00023136"/>
    </source>
</evidence>
<evidence type="ECO:0000256" key="6">
    <source>
        <dbReference type="SAM" id="Phobius"/>
    </source>
</evidence>
<dbReference type="PANTHER" id="PTHR30093">
    <property type="entry name" value="GENERAL SECRETION PATHWAY PROTEIN G"/>
    <property type="match status" value="1"/>
</dbReference>
<keyword evidence="4 6" id="KW-1133">Transmembrane helix</keyword>
<dbReference type="Proteomes" id="UP000622687">
    <property type="component" value="Unassembled WGS sequence"/>
</dbReference>
<feature type="transmembrane region" description="Helical" evidence="6">
    <location>
        <begin position="21"/>
        <end position="40"/>
    </location>
</feature>
<dbReference type="InterPro" id="IPR045584">
    <property type="entry name" value="Pilin-like"/>
</dbReference>
<gene>
    <name evidence="7" type="ORF">I6U51_10140</name>
</gene>
<organism evidence="7 8">
    <name type="scientific">Clostridium aciditolerans</name>
    <dbReference type="NCBI Taxonomy" id="339861"/>
    <lineage>
        <taxon>Bacteria</taxon>
        <taxon>Bacillati</taxon>
        <taxon>Bacillota</taxon>
        <taxon>Clostridia</taxon>
        <taxon>Eubacteriales</taxon>
        <taxon>Clostridiaceae</taxon>
        <taxon>Clostridium</taxon>
    </lineage>
</organism>
<dbReference type="GO" id="GO:0016020">
    <property type="term" value="C:membrane"/>
    <property type="evidence" value="ECO:0007669"/>
    <property type="project" value="UniProtKB-SubCell"/>
</dbReference>
<dbReference type="EMBL" id="JAEEGB010000010">
    <property type="protein sequence ID" value="MBI6873061.1"/>
    <property type="molecule type" value="Genomic_DNA"/>
</dbReference>
<evidence type="ECO:0000256" key="1">
    <source>
        <dbReference type="ARBA" id="ARBA00004167"/>
    </source>
</evidence>
<dbReference type="RefSeq" id="WP_211142532.1">
    <property type="nucleotide sequence ID" value="NZ_JAEEGB010000010.1"/>
</dbReference>
<dbReference type="Gene3D" id="3.30.700.10">
    <property type="entry name" value="Glycoprotein, Type 4 Pilin"/>
    <property type="match status" value="1"/>
</dbReference>
<evidence type="ECO:0000256" key="2">
    <source>
        <dbReference type="ARBA" id="ARBA00022481"/>
    </source>
</evidence>
<sequence>MKINYKKIINSREKGFTIIELMLVISIILVLMGFLVPKFSAYQEKAKVTKAINTAKQIQTAAMASYGDNDGKFDKDNVKANIETLTSVEAGTTVEDVSSGEQCVDINYKSDGKIYTATINADQNSLVVMYDNKTVYPKATSTNTRSGANSGE</sequence>
<protein>
    <submittedName>
        <fullName evidence="7">Type II secretion system protein</fullName>
    </submittedName>
</protein>
<comment type="caution">
    <text evidence="7">The sequence shown here is derived from an EMBL/GenBank/DDBJ whole genome shotgun (WGS) entry which is preliminary data.</text>
</comment>
<keyword evidence="2" id="KW-0488">Methylation</keyword>
<comment type="subcellular location">
    <subcellularLocation>
        <location evidence="1">Membrane</location>
        <topology evidence="1">Single-pass membrane protein</topology>
    </subcellularLocation>
</comment>
<keyword evidence="3 6" id="KW-0812">Transmembrane</keyword>
<reference evidence="7" key="1">
    <citation type="submission" date="2020-12" db="EMBL/GenBank/DDBJ databases">
        <title>Clostridium thailandense sp. nov., a novel acetogenic bacterium isolated from peat land soil in Thailand.</title>
        <authorList>
            <person name="Chaikitkaew S."/>
            <person name="Birkeland N.K."/>
        </authorList>
    </citation>
    <scope>NUCLEOTIDE SEQUENCE</scope>
    <source>
        <strain evidence="7">DSM 17425</strain>
    </source>
</reference>
<dbReference type="AlphaFoldDB" id="A0A934M6I1"/>
<evidence type="ECO:0000256" key="4">
    <source>
        <dbReference type="ARBA" id="ARBA00022989"/>
    </source>
</evidence>
<evidence type="ECO:0000313" key="8">
    <source>
        <dbReference type="Proteomes" id="UP000622687"/>
    </source>
</evidence>
<evidence type="ECO:0000313" key="7">
    <source>
        <dbReference type="EMBL" id="MBI6873061.1"/>
    </source>
</evidence>
<dbReference type="PANTHER" id="PTHR30093:SF44">
    <property type="entry name" value="TYPE II SECRETION SYSTEM CORE PROTEIN G"/>
    <property type="match status" value="1"/>
</dbReference>
<keyword evidence="8" id="KW-1185">Reference proteome</keyword>